<accession>A0A5C7FS14</accession>
<dbReference type="Proteomes" id="UP000321907">
    <property type="component" value="Unassembled WGS sequence"/>
</dbReference>
<evidence type="ECO:0000313" key="2">
    <source>
        <dbReference type="Proteomes" id="UP000321907"/>
    </source>
</evidence>
<name>A0A5C7FS14_9BACT</name>
<gene>
    <name evidence="1" type="ORF">FUA23_15595</name>
</gene>
<evidence type="ECO:0000313" key="1">
    <source>
        <dbReference type="EMBL" id="TXF88233.1"/>
    </source>
</evidence>
<sequence length="81" mass="9361">MAKQSQLLSRVIDVLSDFPSPEAVMELCTNPAEEIRLNELSVRNEAGLLSFEEKIELEHYRVAEHMVRMAKARAYRRLMKA</sequence>
<proteinExistence type="predicted"/>
<dbReference type="RefSeq" id="WP_147931686.1">
    <property type="nucleotide sequence ID" value="NZ_VOXD01000025.1"/>
</dbReference>
<reference evidence="1 2" key="1">
    <citation type="submission" date="2019-08" db="EMBL/GenBank/DDBJ databases">
        <title>Lewinella sp. strain SSH13 Genome sequencing and assembly.</title>
        <authorList>
            <person name="Kim I."/>
        </authorList>
    </citation>
    <scope>NUCLEOTIDE SEQUENCE [LARGE SCALE GENOMIC DNA]</scope>
    <source>
        <strain evidence="1 2">SSH13</strain>
    </source>
</reference>
<dbReference type="EMBL" id="VOXD01000025">
    <property type="protein sequence ID" value="TXF88233.1"/>
    <property type="molecule type" value="Genomic_DNA"/>
</dbReference>
<dbReference type="AlphaFoldDB" id="A0A5C7FS14"/>
<comment type="caution">
    <text evidence="1">The sequence shown here is derived from an EMBL/GenBank/DDBJ whole genome shotgun (WGS) entry which is preliminary data.</text>
</comment>
<organism evidence="1 2">
    <name type="scientific">Neolewinella aurantiaca</name>
    <dbReference type="NCBI Taxonomy" id="2602767"/>
    <lineage>
        <taxon>Bacteria</taxon>
        <taxon>Pseudomonadati</taxon>
        <taxon>Bacteroidota</taxon>
        <taxon>Saprospiria</taxon>
        <taxon>Saprospirales</taxon>
        <taxon>Lewinellaceae</taxon>
        <taxon>Neolewinella</taxon>
    </lineage>
</organism>
<keyword evidence="2" id="KW-1185">Reference proteome</keyword>
<protein>
    <submittedName>
        <fullName evidence="1">Uncharacterized protein</fullName>
    </submittedName>
</protein>
<dbReference type="OrthoDB" id="1494761at2"/>